<keyword evidence="3" id="KW-1185">Reference proteome</keyword>
<dbReference type="EMBL" id="BQFW01000003">
    <property type="protein sequence ID" value="GJJ70090.1"/>
    <property type="molecule type" value="Genomic_DNA"/>
</dbReference>
<accession>A0A9P3LTX8</accession>
<evidence type="ECO:0000313" key="2">
    <source>
        <dbReference type="EMBL" id="GJJ70090.1"/>
    </source>
</evidence>
<proteinExistence type="predicted"/>
<feature type="compositionally biased region" description="Low complexity" evidence="1">
    <location>
        <begin position="152"/>
        <end position="169"/>
    </location>
</feature>
<evidence type="ECO:0000313" key="3">
    <source>
        <dbReference type="Proteomes" id="UP000827284"/>
    </source>
</evidence>
<dbReference type="Proteomes" id="UP000827284">
    <property type="component" value="Unassembled WGS sequence"/>
</dbReference>
<organism evidence="2 3">
    <name type="scientific">Entomortierella parvispora</name>
    <dbReference type="NCBI Taxonomy" id="205924"/>
    <lineage>
        <taxon>Eukaryota</taxon>
        <taxon>Fungi</taxon>
        <taxon>Fungi incertae sedis</taxon>
        <taxon>Mucoromycota</taxon>
        <taxon>Mortierellomycotina</taxon>
        <taxon>Mortierellomycetes</taxon>
        <taxon>Mortierellales</taxon>
        <taxon>Mortierellaceae</taxon>
        <taxon>Entomortierella</taxon>
    </lineage>
</organism>
<gene>
    <name evidence="2" type="ORF">EMPS_02439</name>
</gene>
<dbReference type="AlphaFoldDB" id="A0A9P3LTX8"/>
<protein>
    <submittedName>
        <fullName evidence="2">Uncharacterized protein</fullName>
    </submittedName>
</protein>
<reference evidence="2" key="1">
    <citation type="submission" date="2021-11" db="EMBL/GenBank/DDBJ databases">
        <authorList>
            <person name="Herlambang A."/>
            <person name="Guo Y."/>
            <person name="Takashima Y."/>
            <person name="Nishizawa T."/>
        </authorList>
    </citation>
    <scope>NUCLEOTIDE SEQUENCE</scope>
    <source>
        <strain evidence="2">E1425</strain>
    </source>
</reference>
<name>A0A9P3LTX8_9FUNG</name>
<feature type="region of interest" description="Disordered" evidence="1">
    <location>
        <begin position="152"/>
        <end position="171"/>
    </location>
</feature>
<feature type="compositionally biased region" description="Gly residues" evidence="1">
    <location>
        <begin position="209"/>
        <end position="221"/>
    </location>
</feature>
<feature type="compositionally biased region" description="Acidic residues" evidence="1">
    <location>
        <begin position="250"/>
        <end position="261"/>
    </location>
</feature>
<comment type="caution">
    <text evidence="2">The sequence shown here is derived from an EMBL/GenBank/DDBJ whole genome shotgun (WGS) entry which is preliminary data.</text>
</comment>
<sequence>MSSLGHWMPEDGFHLLRQQGQTKHSVRTRCLAGKKQHLDRRQVQDHFCGSCHRHHHPKSNTASDTDHRACKVQFSSLSSSSSSSSSSAFTYSYSDAQVRNWRSDRPEPLVRGACASLSSSPSSFCPELAFEQASKTVTAQTPADQALWRPISTSLSSPSSSSSSSQDSYCESEDDAWSNSLVASLQHDTRHHHSSQYNTHRGGARVHMGIGGRGAIGGGTGNSPDPSSGVHPGQQGRGGAASNGSQSASDDADQDMDGMADEDGRKMPSSYTFRRRNAVVEGSEDAPRAKDFYPDASTN</sequence>
<feature type="region of interest" description="Disordered" evidence="1">
    <location>
        <begin position="188"/>
        <end position="299"/>
    </location>
</feature>
<evidence type="ECO:0000256" key="1">
    <source>
        <dbReference type="SAM" id="MobiDB-lite"/>
    </source>
</evidence>
<reference evidence="2" key="2">
    <citation type="journal article" date="2022" name="Microbiol. Resour. Announc.">
        <title>Whole-Genome Sequence of Entomortierella parvispora E1425, a Mucoromycotan Fungus Associated with Burkholderiaceae-Related Endosymbiotic Bacteria.</title>
        <authorList>
            <person name="Herlambang A."/>
            <person name="Guo Y."/>
            <person name="Takashima Y."/>
            <person name="Narisawa K."/>
            <person name="Ohta H."/>
            <person name="Nishizawa T."/>
        </authorList>
    </citation>
    <scope>NUCLEOTIDE SEQUENCE</scope>
    <source>
        <strain evidence="2">E1425</strain>
    </source>
</reference>